<dbReference type="Gene3D" id="3.40.50.720">
    <property type="entry name" value="NAD(P)-binding Rossmann-like Domain"/>
    <property type="match status" value="1"/>
</dbReference>
<dbReference type="PANTHER" id="PTHR43818:SF3">
    <property type="entry name" value="OXIDOREDUCTASE-RELATED"/>
    <property type="match status" value="1"/>
</dbReference>
<name>A0A1N7MSV4_9BACT</name>
<gene>
    <name evidence="3" type="ORF">SAMN05421761_107108</name>
</gene>
<dbReference type="OrthoDB" id="9763611at2"/>
<evidence type="ECO:0000313" key="4">
    <source>
        <dbReference type="Proteomes" id="UP000186026"/>
    </source>
</evidence>
<dbReference type="RefSeq" id="WP_076500976.1">
    <property type="nucleotide sequence ID" value="NZ_FTOP01000007.1"/>
</dbReference>
<accession>A0A1N7MSV4</accession>
<keyword evidence="4" id="KW-1185">Reference proteome</keyword>
<dbReference type="Proteomes" id="UP000186026">
    <property type="component" value="Unassembled WGS sequence"/>
</dbReference>
<dbReference type="AlphaFoldDB" id="A0A1N7MSV4"/>
<dbReference type="InterPro" id="IPR036291">
    <property type="entry name" value="NAD(P)-bd_dom_sf"/>
</dbReference>
<dbReference type="EMBL" id="FTOP01000007">
    <property type="protein sequence ID" value="SIS89186.1"/>
    <property type="molecule type" value="Genomic_DNA"/>
</dbReference>
<dbReference type="InterPro" id="IPR043906">
    <property type="entry name" value="Gfo/Idh/MocA_OxRdtase_bact_C"/>
</dbReference>
<evidence type="ECO:0000313" key="3">
    <source>
        <dbReference type="EMBL" id="SIS89186.1"/>
    </source>
</evidence>
<dbReference type="Pfam" id="PF19051">
    <property type="entry name" value="GFO_IDH_MocA_C2"/>
    <property type="match status" value="1"/>
</dbReference>
<feature type="domain" description="Gfo/Idh/MocA-like oxidoreductase N-terminal" evidence="1">
    <location>
        <begin position="65"/>
        <end position="186"/>
    </location>
</feature>
<organism evidence="3 4">
    <name type="scientific">Belliella pelovolcani</name>
    <dbReference type="NCBI Taxonomy" id="529505"/>
    <lineage>
        <taxon>Bacteria</taxon>
        <taxon>Pseudomonadati</taxon>
        <taxon>Bacteroidota</taxon>
        <taxon>Cytophagia</taxon>
        <taxon>Cytophagales</taxon>
        <taxon>Cyclobacteriaceae</taxon>
        <taxon>Belliella</taxon>
    </lineage>
</organism>
<dbReference type="Pfam" id="PF01408">
    <property type="entry name" value="GFO_IDH_MocA"/>
    <property type="match status" value="1"/>
</dbReference>
<reference evidence="4" key="1">
    <citation type="submission" date="2017-01" db="EMBL/GenBank/DDBJ databases">
        <authorList>
            <person name="Varghese N."/>
            <person name="Submissions S."/>
        </authorList>
    </citation>
    <scope>NUCLEOTIDE SEQUENCE [LARGE SCALE GENOMIC DNA]</scope>
    <source>
        <strain evidence="4">DSM 46698</strain>
    </source>
</reference>
<dbReference type="SUPFAM" id="SSF51735">
    <property type="entry name" value="NAD(P)-binding Rossmann-fold domains"/>
    <property type="match status" value="1"/>
</dbReference>
<proteinExistence type="predicted"/>
<dbReference type="SUPFAM" id="SSF55347">
    <property type="entry name" value="Glyceraldehyde-3-phosphate dehydrogenase-like, C-terminal domain"/>
    <property type="match status" value="1"/>
</dbReference>
<dbReference type="InterPro" id="IPR000683">
    <property type="entry name" value="Gfo/Idh/MocA-like_OxRdtase_N"/>
</dbReference>
<feature type="domain" description="Gfo/Idh/MocA-like oxidoreductase bacterial type C-terminal" evidence="2">
    <location>
        <begin position="232"/>
        <end position="291"/>
    </location>
</feature>
<evidence type="ECO:0000259" key="1">
    <source>
        <dbReference type="Pfam" id="PF01408"/>
    </source>
</evidence>
<dbReference type="STRING" id="529505.SAMN05421761_107108"/>
<sequence>MKNEELNKEQSFQEPSRRGFLKKGALALGAIHIIPSHVLFSKPEIRNKAGEIVQMASKVPSDRVNLACIGIGNRGEQVINDFDKTGLSNVVALCDVDMGAPHTTRIMEKHANAKRFKDFRALFDQNEVQFDAAVICTPDFSHFPITMHALKSGKPVYVEKPLARTFQENELLMQAAQKYGVVTQMGNQGHSEANSFQFKAWKDAGIIKDVTSIACHMNSRRRWHGWDTSMSTYPQAEPIPETLDWDLWLTTAEHHDFNKDFANGQWRCWYEFGMGALGDWGAHIMDSFHRYLDLGLPEEINAVKLDGHNPLFFPQATTLDFKFPKRNEMPAVTVTWYDGLENLPTLPEGYGVSELSADIPAAGTGQIEQRTLNPGKIIYSKELTFKGGSHGSTLSIIPEEAANDMKSSLPEVPKSSSNHFANFLLAVKGEEETRSPFEVTGPLSQVFSLGVLAQQMNTNLKFDRKKKVITNNKVANELLNGTPPRKGWEEYYKL</sequence>
<protein>
    <submittedName>
        <fullName evidence="3">Oxidoreductase family, NAD-binding Rossmann fold</fullName>
    </submittedName>
</protein>
<dbReference type="GO" id="GO:0000166">
    <property type="term" value="F:nucleotide binding"/>
    <property type="evidence" value="ECO:0007669"/>
    <property type="project" value="InterPro"/>
</dbReference>
<dbReference type="PANTHER" id="PTHR43818">
    <property type="entry name" value="BCDNA.GH03377"/>
    <property type="match status" value="1"/>
</dbReference>
<dbReference type="InterPro" id="IPR050463">
    <property type="entry name" value="Gfo/Idh/MocA_oxidrdct_glycsds"/>
</dbReference>
<evidence type="ECO:0000259" key="2">
    <source>
        <dbReference type="Pfam" id="PF19051"/>
    </source>
</evidence>